<name>A0ABP9P2F8_9BACT</name>
<comment type="caution">
    <text evidence="2">The sequence shown here is derived from an EMBL/GenBank/DDBJ whole genome shotgun (WGS) entry which is preliminary data.</text>
</comment>
<dbReference type="Gene3D" id="3.30.160.710">
    <property type="match status" value="1"/>
</dbReference>
<accession>A0ABP9P2F8</accession>
<dbReference type="Proteomes" id="UP001499852">
    <property type="component" value="Unassembled WGS sequence"/>
</dbReference>
<evidence type="ECO:0000313" key="3">
    <source>
        <dbReference type="Proteomes" id="UP001499852"/>
    </source>
</evidence>
<feature type="domain" description="MBG" evidence="1">
    <location>
        <begin position="150"/>
        <end position="225"/>
    </location>
</feature>
<keyword evidence="3" id="KW-1185">Reference proteome</keyword>
<sequence>MISFISPSEAFKGQVEIPVQATSTSGLPVTLTVLSGPATLGDNTLTFTGGVGPVKIRASQEGNVFFKAAKPVDRIITIQEDPTTLTLANLVQTYTGTPRAITTLGAAGAVVTYNNDPLATPPTQAGKYPVKAVAGGVTRTGMLIITKAPLTVIPDFQRKLVSQPNPVLTLAYQGLLGADTVEAAMSVAPVGKTTAKGTSPAGSYPITPGGGVSANYSFIYVKGTLFVEGFAGQYEALLTDELGDAKAKLEMTIAASNSTFTGKITSAVDAKTVPVTGGLTTSFASESAAGMGSGKSGSTMYQVTVNVPLEGDLTVSATRDGAALGSALDGKKLLVLVKPATLSYTGAHTLRLAPATGGAVMPAGSGHATAKVNANGSLAIVGKLADGTTLTATLASDREAGYRLFALPYKVRPGSYLAGKFNLLPQPDLPGRRHVSQASGTLLLWAKAGKATDTSYRDGFGTVGGPLETQLTIDPWLPPVAAKGAAPAVTLAQRLGLAGSALGVVHGTIDSTSAIGLPTSVSLGSNNAVTILLPVTSPLNATGWKVTLVPSTGAFTGSFLLKDEVAGKPAPRPVKFSGVLRQAPSAELGGIVGAGHFLLPALPGAASNEMVSGEIRFVRP</sequence>
<evidence type="ECO:0000259" key="1">
    <source>
        <dbReference type="Pfam" id="PF18676"/>
    </source>
</evidence>
<proteinExistence type="predicted"/>
<dbReference type="Pfam" id="PF18676">
    <property type="entry name" value="MBG_2"/>
    <property type="match status" value="1"/>
</dbReference>
<reference evidence="3" key="1">
    <citation type="journal article" date="2019" name="Int. J. Syst. Evol. Microbiol.">
        <title>The Global Catalogue of Microorganisms (GCM) 10K type strain sequencing project: providing services to taxonomists for standard genome sequencing and annotation.</title>
        <authorList>
            <consortium name="The Broad Institute Genomics Platform"/>
            <consortium name="The Broad Institute Genome Sequencing Center for Infectious Disease"/>
            <person name="Wu L."/>
            <person name="Ma J."/>
        </authorList>
    </citation>
    <scope>NUCLEOTIDE SEQUENCE [LARGE SCALE GENOMIC DNA]</scope>
    <source>
        <strain evidence="3">JCM 18053</strain>
    </source>
</reference>
<dbReference type="InterPro" id="IPR041286">
    <property type="entry name" value="MBG_2"/>
</dbReference>
<dbReference type="EMBL" id="BAABIA010000004">
    <property type="protein sequence ID" value="GAA5139608.1"/>
    <property type="molecule type" value="Genomic_DNA"/>
</dbReference>
<evidence type="ECO:0000313" key="2">
    <source>
        <dbReference type="EMBL" id="GAA5139608.1"/>
    </source>
</evidence>
<protein>
    <recommendedName>
        <fullName evidence="1">MBG domain-containing protein</fullName>
    </recommendedName>
</protein>
<organism evidence="2 3">
    <name type="scientific">Prosthecobacter algae</name>
    <dbReference type="NCBI Taxonomy" id="1144682"/>
    <lineage>
        <taxon>Bacteria</taxon>
        <taxon>Pseudomonadati</taxon>
        <taxon>Verrucomicrobiota</taxon>
        <taxon>Verrucomicrobiia</taxon>
        <taxon>Verrucomicrobiales</taxon>
        <taxon>Verrucomicrobiaceae</taxon>
        <taxon>Prosthecobacter</taxon>
    </lineage>
</organism>
<gene>
    <name evidence="2" type="ORF">GCM10023213_20550</name>
</gene>